<gene>
    <name evidence="3" type="ORF">SK128_011162</name>
</gene>
<feature type="region of interest" description="Disordered" evidence="1">
    <location>
        <begin position="632"/>
        <end position="651"/>
    </location>
</feature>
<feature type="region of interest" description="Disordered" evidence="1">
    <location>
        <begin position="757"/>
        <end position="780"/>
    </location>
</feature>
<comment type="caution">
    <text evidence="3">The sequence shown here is derived from an EMBL/GenBank/DDBJ whole genome shotgun (WGS) entry which is preliminary data.</text>
</comment>
<dbReference type="EMBL" id="JAXCGZ010013318">
    <property type="protein sequence ID" value="KAK7072868.1"/>
    <property type="molecule type" value="Genomic_DNA"/>
</dbReference>
<evidence type="ECO:0000313" key="4">
    <source>
        <dbReference type="Proteomes" id="UP001381693"/>
    </source>
</evidence>
<feature type="compositionally biased region" description="Basic and acidic residues" evidence="1">
    <location>
        <begin position="632"/>
        <end position="647"/>
    </location>
</feature>
<name>A0AAN8X262_HALRR</name>
<feature type="compositionally biased region" description="Low complexity" evidence="1">
    <location>
        <begin position="762"/>
        <end position="772"/>
    </location>
</feature>
<evidence type="ECO:0000256" key="2">
    <source>
        <dbReference type="SAM" id="Phobius"/>
    </source>
</evidence>
<feature type="region of interest" description="Disordered" evidence="1">
    <location>
        <begin position="705"/>
        <end position="728"/>
    </location>
</feature>
<feature type="region of interest" description="Disordered" evidence="1">
    <location>
        <begin position="881"/>
        <end position="900"/>
    </location>
</feature>
<keyword evidence="4" id="KW-1185">Reference proteome</keyword>
<keyword evidence="2" id="KW-1133">Transmembrane helix</keyword>
<dbReference type="AlphaFoldDB" id="A0AAN8X262"/>
<keyword evidence="2" id="KW-0472">Membrane</keyword>
<sequence>MQGKLASRLNFMKTSKNSYSRYIFHDGPCLEAESFNDHLALNILLITSWIRVITCDNVKSINQQNHSSIIFIVGPVELKDCEDDLEINSLENIAQVSNHVSKRNCLGGVTKSGESKAQTVSRKESQPVVQFESSDEHGIKQNETTPVRSERNDDYIRVGLSFDELEIHQIPIQNGNIDKLNSTENDISYQRAVAVVQSYVDDIIQRTDRDKPSFIFINPPNPVIMKRLYSTLKQIYRSSFVIDEPMILQNYLNNSSAAKNRSTIPTQATPAPLPMPLFPFHSYFETNLTGYSSTMYPNRESDYIKQELSSIADISVSSGKLINDTIGVLFHTRLQNFPSDEDIKYINNTLEASHCDNSTDCLYGVEQISSGNLHSSQKYLNEDDQEGAEKTYSTQISQAHVVNHENLFEVNDKINSLLIDNIKIPDYITEAYSQMPLIDILANYKNSTNLTKTSNNNENFYKLIYNINDHHLPYSSLTTAGNEDYNEEIDGEFILSPSKFLRKGGPIRSVENGSYENYEHGYDKNLTSIQYQNITFREGNSLNSHLVLNGNGEAIVTEDYISSTEHIKHSASENTFETYNDTKRKVQFYYMGNQFANMNHDVISNIAQKGQPTSNSSNQGQKFPGSLYDKLTEESHTQQAKHEDFHHQMSNNPLNSVQQEIITYMTKLNHTDQKILGFIKELRSISEQSNNTKQVGTSLDLAESSNSYAGNYSRNSGKQISDHTHDEHPESAVLISNSVQNLEGSHSQSDTLRQQIPQNYFPSRTSSSTRPSVGHHHRIGNQNNHISAEQERIISRLPAGMQQVVTSIVQALQVPTQTTTTTPPFLHPYPYPSPHYLAHFNPLPSLQVPISHTNAFPHITNDNQHYQELHINRRQHDQNTYNIQDHHGNHSHTLHNNNGKNKILSASLDQQNGKSETESQFSSNNNISTIYNTQNYHASVTAWTNNPILTTTTLKYNGDVSGEKILPVINTNEQLQMSEVIPFIGQSRLGVTEKSVVSNIENENRPEYYNGNFRENQNQHPVFGKTCQNSGGSCENRHHNSNQSIPFNREQDLFQQKQTESHMGNRDQIDKGIAKYRPQINNMQMNSPVLNVVLPETTSKGLSSEEEGSFIDSNLVSEASQELTTKATSVRDREDVNSLLHSFFSSPTLLLLGIIFATSAAYLAIAIEEQAAQQRFQQAQLAAAFAGQPFPPGRKRRDISFQFESKIKQKLN</sequence>
<feature type="transmembrane region" description="Helical" evidence="2">
    <location>
        <begin position="1149"/>
        <end position="1167"/>
    </location>
</feature>
<evidence type="ECO:0000256" key="1">
    <source>
        <dbReference type="SAM" id="MobiDB-lite"/>
    </source>
</evidence>
<dbReference type="Proteomes" id="UP001381693">
    <property type="component" value="Unassembled WGS sequence"/>
</dbReference>
<feature type="compositionally biased region" description="Polar residues" evidence="1">
    <location>
        <begin position="705"/>
        <end position="719"/>
    </location>
</feature>
<keyword evidence="2" id="KW-0812">Transmembrane</keyword>
<protein>
    <submittedName>
        <fullName evidence="3">Uncharacterized protein</fullName>
    </submittedName>
</protein>
<reference evidence="3 4" key="1">
    <citation type="submission" date="2023-11" db="EMBL/GenBank/DDBJ databases">
        <title>Halocaridina rubra genome assembly.</title>
        <authorList>
            <person name="Smith C."/>
        </authorList>
    </citation>
    <scope>NUCLEOTIDE SEQUENCE [LARGE SCALE GENOMIC DNA]</scope>
    <source>
        <strain evidence="3">EP-1</strain>
        <tissue evidence="3">Whole</tissue>
    </source>
</reference>
<accession>A0AAN8X262</accession>
<proteinExistence type="predicted"/>
<organism evidence="3 4">
    <name type="scientific">Halocaridina rubra</name>
    <name type="common">Hawaiian red shrimp</name>
    <dbReference type="NCBI Taxonomy" id="373956"/>
    <lineage>
        <taxon>Eukaryota</taxon>
        <taxon>Metazoa</taxon>
        <taxon>Ecdysozoa</taxon>
        <taxon>Arthropoda</taxon>
        <taxon>Crustacea</taxon>
        <taxon>Multicrustacea</taxon>
        <taxon>Malacostraca</taxon>
        <taxon>Eumalacostraca</taxon>
        <taxon>Eucarida</taxon>
        <taxon>Decapoda</taxon>
        <taxon>Pleocyemata</taxon>
        <taxon>Caridea</taxon>
        <taxon>Atyoidea</taxon>
        <taxon>Atyidae</taxon>
        <taxon>Halocaridina</taxon>
    </lineage>
</organism>
<evidence type="ECO:0000313" key="3">
    <source>
        <dbReference type="EMBL" id="KAK7072868.1"/>
    </source>
</evidence>